<dbReference type="InterPro" id="IPR001279">
    <property type="entry name" value="Metallo-B-lactamas"/>
</dbReference>
<proteinExistence type="predicted"/>
<dbReference type="SUPFAM" id="SSF56281">
    <property type="entry name" value="Metallo-hydrolase/oxidoreductase"/>
    <property type="match status" value="1"/>
</dbReference>
<dbReference type="Pfam" id="PF00753">
    <property type="entry name" value="Lactamase_B"/>
    <property type="match status" value="1"/>
</dbReference>
<dbReference type="Gene3D" id="3.60.15.10">
    <property type="entry name" value="Ribonuclease Z/Hydroxyacylglutathione hydrolase-like"/>
    <property type="match status" value="1"/>
</dbReference>
<evidence type="ECO:0000313" key="2">
    <source>
        <dbReference type="EMBL" id="RST75249.1"/>
    </source>
</evidence>
<dbReference type="EMBL" id="QYTV02000003">
    <property type="protein sequence ID" value="RST75249.1"/>
    <property type="molecule type" value="Genomic_DNA"/>
</dbReference>
<dbReference type="AlphaFoldDB" id="A0A429Y1W8"/>
<dbReference type="InterPro" id="IPR036866">
    <property type="entry name" value="RibonucZ/Hydroxyglut_hydro"/>
</dbReference>
<dbReference type="PANTHER" id="PTHR42951">
    <property type="entry name" value="METALLO-BETA-LACTAMASE DOMAIN-CONTAINING"/>
    <property type="match status" value="1"/>
</dbReference>
<evidence type="ECO:0000259" key="1">
    <source>
        <dbReference type="SMART" id="SM00849"/>
    </source>
</evidence>
<comment type="caution">
    <text evidence="2">The sequence shown here is derived from an EMBL/GenBank/DDBJ whole genome shotgun (WGS) entry which is preliminary data.</text>
</comment>
<dbReference type="RefSeq" id="WP_126049563.1">
    <property type="nucleotide sequence ID" value="NZ_QYTV02000003.1"/>
</dbReference>
<keyword evidence="3" id="KW-1185">Reference proteome</keyword>
<protein>
    <submittedName>
        <fullName evidence="2">MBL fold metallo-hydrolase</fullName>
    </submittedName>
</protein>
<dbReference type="CDD" id="cd07743">
    <property type="entry name" value="metallo-hydrolase-like_MBL-fold"/>
    <property type="match status" value="1"/>
</dbReference>
<evidence type="ECO:0000313" key="3">
    <source>
        <dbReference type="Proteomes" id="UP000287156"/>
    </source>
</evidence>
<dbReference type="PANTHER" id="PTHR42951:SF14">
    <property type="entry name" value="METALLO-BETA-LACTAMASE SUPERFAMILY PROTEIN"/>
    <property type="match status" value="1"/>
</dbReference>
<gene>
    <name evidence="2" type="ORF">D4T97_008315</name>
</gene>
<feature type="domain" description="Metallo-beta-lactamase" evidence="1">
    <location>
        <begin position="16"/>
        <end position="205"/>
    </location>
</feature>
<organism evidence="2 3">
    <name type="scientific">Siminovitchia acidinfaciens</name>
    <dbReference type="NCBI Taxonomy" id="2321395"/>
    <lineage>
        <taxon>Bacteria</taxon>
        <taxon>Bacillati</taxon>
        <taxon>Bacillota</taxon>
        <taxon>Bacilli</taxon>
        <taxon>Bacillales</taxon>
        <taxon>Bacillaceae</taxon>
        <taxon>Siminovitchia</taxon>
    </lineage>
</organism>
<dbReference type="SMART" id="SM00849">
    <property type="entry name" value="Lactamase_B"/>
    <property type="match status" value="1"/>
</dbReference>
<dbReference type="Proteomes" id="UP000287156">
    <property type="component" value="Unassembled WGS sequence"/>
</dbReference>
<name>A0A429Y1W8_9BACI</name>
<reference evidence="2" key="1">
    <citation type="submission" date="2018-12" db="EMBL/GenBank/DDBJ databases">
        <authorList>
            <person name="Sun L."/>
            <person name="Chen Z."/>
        </authorList>
    </citation>
    <scope>NUCLEOTIDE SEQUENCE [LARGE SCALE GENOMIC DNA]</scope>
    <source>
        <strain evidence="2">3-2-2</strain>
    </source>
</reference>
<dbReference type="OrthoDB" id="11380at2"/>
<sequence length="304" mass="33862">MEFRKITERCHYFSGAVNIGYIHKEGQGLLVDSGIDKGTAKKVWRTLTDNHLPLDHVILTHAHTDHYGGASYLQKELPVKLHAPRLEAAIMGNPVLEPIYLWNGAMPIKQLRNKFLEGEPVSIDGYIYEGKQSLGPFNFEAVCLPGHSYGQVGIIIDEILYAADSYFGTDILAKHKVPFIVDADATINSLKKLSGLTFKGALPGHGEYEINIEKTIQKNIDCHSNIKQFLSEAINASPDGTSLNELLIEMFENFGLNAREIGQWLLFRTSFTAYISSLIESGEVIISINKHTPWLKGNPLKISK</sequence>
<accession>A0A429Y1W8</accession>
<dbReference type="GO" id="GO:0016787">
    <property type="term" value="F:hydrolase activity"/>
    <property type="evidence" value="ECO:0007669"/>
    <property type="project" value="UniProtKB-KW"/>
</dbReference>
<dbReference type="InterPro" id="IPR050855">
    <property type="entry name" value="NDM-1-like"/>
</dbReference>